<proteinExistence type="predicted"/>
<gene>
    <name evidence="1" type="ORF">METZ01_LOCUS221415</name>
</gene>
<feature type="non-terminal residue" evidence="1">
    <location>
        <position position="1"/>
    </location>
</feature>
<evidence type="ECO:0000313" key="1">
    <source>
        <dbReference type="EMBL" id="SVB68561.1"/>
    </source>
</evidence>
<dbReference type="EMBL" id="UINC01052805">
    <property type="protein sequence ID" value="SVB68561.1"/>
    <property type="molecule type" value="Genomic_DNA"/>
</dbReference>
<reference evidence="1" key="1">
    <citation type="submission" date="2018-05" db="EMBL/GenBank/DDBJ databases">
        <authorList>
            <person name="Lanie J.A."/>
            <person name="Ng W.-L."/>
            <person name="Kazmierczak K.M."/>
            <person name="Andrzejewski T.M."/>
            <person name="Davidsen T.M."/>
            <person name="Wayne K.J."/>
            <person name="Tettelin H."/>
            <person name="Glass J.I."/>
            <person name="Rusch D."/>
            <person name="Podicherti R."/>
            <person name="Tsui H.-C.T."/>
            <person name="Winkler M.E."/>
        </authorList>
    </citation>
    <scope>NUCLEOTIDE SEQUENCE</scope>
</reference>
<name>A0A382G2Y2_9ZZZZ</name>
<dbReference type="AlphaFoldDB" id="A0A382G2Y2"/>
<accession>A0A382G2Y2</accession>
<protein>
    <submittedName>
        <fullName evidence="1">Uncharacterized protein</fullName>
    </submittedName>
</protein>
<sequence length="25" mass="3002">AFSYAISLESFFKYQSYFSLTLEIF</sequence>
<organism evidence="1">
    <name type="scientific">marine metagenome</name>
    <dbReference type="NCBI Taxonomy" id="408172"/>
    <lineage>
        <taxon>unclassified sequences</taxon>
        <taxon>metagenomes</taxon>
        <taxon>ecological metagenomes</taxon>
    </lineage>
</organism>